<dbReference type="RefSeq" id="XP_045269972.1">
    <property type="nucleotide sequence ID" value="XM_045403069.1"/>
</dbReference>
<gene>
    <name evidence="1" type="ORF">GCG54_00002990</name>
</gene>
<reference evidence="1" key="2">
    <citation type="submission" date="2020-03" db="EMBL/GenBank/DDBJ databases">
        <authorList>
            <person name="Fu F.-F."/>
            <person name="Chen J."/>
        </authorList>
    </citation>
    <scope>NUCLEOTIDE SEQUENCE</scope>
    <source>
        <strain evidence="1">Lc1</strain>
    </source>
</reference>
<name>A0A8H4FQH1_COLGL</name>
<proteinExistence type="predicted"/>
<reference evidence="1" key="1">
    <citation type="journal article" date="2020" name="Phytopathology">
        <title>Genome sequence and comparative analysis of Colletotrichum gloeosporioides isolated from Liriodendron leaves.</title>
        <authorList>
            <person name="Fu F.F."/>
            <person name="Hao Z."/>
            <person name="Wang P."/>
            <person name="Lu Y."/>
            <person name="Xue L.J."/>
            <person name="Wei G."/>
            <person name="Tian Y."/>
            <person name="Baishi H."/>
            <person name="Xu H."/>
            <person name="Shi J."/>
            <person name="Cheng T."/>
            <person name="Wang G."/>
            <person name="Yi Y."/>
            <person name="Chen J."/>
        </authorList>
    </citation>
    <scope>NUCLEOTIDE SEQUENCE</scope>
    <source>
        <strain evidence="1">Lc1</strain>
    </source>
</reference>
<evidence type="ECO:0000313" key="2">
    <source>
        <dbReference type="Proteomes" id="UP000613401"/>
    </source>
</evidence>
<sequence length="624" mass="70224">MPLPKASLDSLATEELLTICEFVYESGFIKSLANFSLTNKKYRSVASAVLARTVKFAVTGLDKYPGYLEQDVTQCYRSLDFLPTVDDETRIDGWLQESYDTGHNGVDYGWDEYTMAKVPDGFWKPLAKLIKKLPRLKDLLYACPNQFPPCLLTTLHEYHPSCRLHLRNFHLHSIKDRHGLAAVLDAEETDHELRLASSPCLHSIRYSYANSHGDYGRFNNNEEPNPNNIHNSAVMRHVTRMAPNLKRVHLRPVPDESTQSFPPEPWEAVSHLDLPQSPASLTSIEMDQGFYVSDELKMLEVPALQELAKCNLTSLMHLNIALPYVDRRSYWEVVADALRRVSSHLVTLRIGGLSSEIALDSVLGPCLRTLDLATYNSRVFQEKDILEIAARSPLVECLTLRIPRRKGGASEVASYRALGKLKRLRDLSITLVVQPPPISRATLESMGVEDYAYGVFEREIWRVTANKDPGFSTGALKTAVINSAVDARLVRSIVEVITAAKQRSAAVCLELLQVDVTGYDQIKMSNKDDTGTAFGEYCSLLGLPWIAWRFVNSENRAEYFVIPGQDDKDMNRHDKDPIEEVGGIFLWIVEMVWPRAAPTTDLVGRAWHSFPLETDDAIDSPQSM</sequence>
<dbReference type="GeneID" id="69010151"/>
<comment type="caution">
    <text evidence="1">The sequence shown here is derived from an EMBL/GenBank/DDBJ whole genome shotgun (WGS) entry which is preliminary data.</text>
</comment>
<dbReference type="Proteomes" id="UP000613401">
    <property type="component" value="Unassembled WGS sequence"/>
</dbReference>
<dbReference type="EMBL" id="WVTB01000009">
    <property type="protein sequence ID" value="KAF3810813.1"/>
    <property type="molecule type" value="Genomic_DNA"/>
</dbReference>
<dbReference type="AlphaFoldDB" id="A0A8H4FQH1"/>
<keyword evidence="2" id="KW-1185">Reference proteome</keyword>
<evidence type="ECO:0000313" key="1">
    <source>
        <dbReference type="EMBL" id="KAF3810813.1"/>
    </source>
</evidence>
<organism evidence="1 2">
    <name type="scientific">Colletotrichum gloeosporioides</name>
    <name type="common">Anthracnose fungus</name>
    <name type="synonym">Glomerella cingulata</name>
    <dbReference type="NCBI Taxonomy" id="474922"/>
    <lineage>
        <taxon>Eukaryota</taxon>
        <taxon>Fungi</taxon>
        <taxon>Dikarya</taxon>
        <taxon>Ascomycota</taxon>
        <taxon>Pezizomycotina</taxon>
        <taxon>Sordariomycetes</taxon>
        <taxon>Hypocreomycetidae</taxon>
        <taxon>Glomerellales</taxon>
        <taxon>Glomerellaceae</taxon>
        <taxon>Colletotrichum</taxon>
        <taxon>Colletotrichum gloeosporioides species complex</taxon>
    </lineage>
</organism>
<accession>A0A8H4FQH1</accession>
<protein>
    <submittedName>
        <fullName evidence="1">Uncharacterized protein</fullName>
    </submittedName>
</protein>